<feature type="transmembrane region" description="Helical" evidence="1">
    <location>
        <begin position="21"/>
        <end position="43"/>
    </location>
</feature>
<feature type="transmembrane region" description="Helical" evidence="1">
    <location>
        <begin position="117"/>
        <end position="140"/>
    </location>
</feature>
<evidence type="ECO:0008006" key="4">
    <source>
        <dbReference type="Google" id="ProtNLM"/>
    </source>
</evidence>
<evidence type="ECO:0000256" key="1">
    <source>
        <dbReference type="SAM" id="Phobius"/>
    </source>
</evidence>
<dbReference type="PANTHER" id="PTHR40078">
    <property type="entry name" value="INTEGRAL MEMBRANE PROTEIN-RELATED"/>
    <property type="match status" value="1"/>
</dbReference>
<dbReference type="EMBL" id="JAPFQL010000013">
    <property type="protein sequence ID" value="MDC5696597.1"/>
    <property type="molecule type" value="Genomic_DNA"/>
</dbReference>
<dbReference type="InterPro" id="IPR038750">
    <property type="entry name" value="YczE/YyaS-like"/>
</dbReference>
<accession>A0ABT5GEA6</accession>
<evidence type="ECO:0000313" key="3">
    <source>
        <dbReference type="Proteomes" id="UP001150259"/>
    </source>
</evidence>
<comment type="caution">
    <text evidence="2">The sequence shown here is derived from an EMBL/GenBank/DDBJ whole genome shotgun (WGS) entry which is preliminary data.</text>
</comment>
<feature type="transmembrane region" description="Helical" evidence="1">
    <location>
        <begin position="63"/>
        <end position="83"/>
    </location>
</feature>
<keyword evidence="1" id="KW-0812">Transmembrane</keyword>
<dbReference type="RefSeq" id="WP_272461170.1">
    <property type="nucleotide sequence ID" value="NZ_JAPFQL010000013.1"/>
</dbReference>
<sequence>MRRSVPLLDLSTRDQLRAGRLPRRVAQLLFGLTLYGLSMAMLLRATLGLDPWDVFHAGLALRVPLTFGQVTIVVGALVLLLWIPLRQWPGLGTVANVVVIGLAADAGLAVIATPPDLGAQLALLVSGVVLNGLAGGLYIGSQLGPGPRDGLMTGLARRTGISLRLVRTALELTVLAVGWLLGGAVGLGTVLYALAIGPLVQFFLPRVTVRLAHPSTPDRGVPTEAATSSTAP</sequence>
<feature type="transmembrane region" description="Helical" evidence="1">
    <location>
        <begin position="90"/>
        <end position="111"/>
    </location>
</feature>
<dbReference type="Pfam" id="PF19700">
    <property type="entry name" value="DUF6198"/>
    <property type="match status" value="1"/>
</dbReference>
<dbReference type="PANTHER" id="PTHR40078:SF1">
    <property type="entry name" value="INTEGRAL MEMBRANE PROTEIN"/>
    <property type="match status" value="1"/>
</dbReference>
<reference evidence="2 3" key="1">
    <citation type="submission" date="2022-11" db="EMBL/GenBank/DDBJ databases">
        <title>Anaerobic phenanthrene biodegradation by a DNRA strain PheN6.</title>
        <authorList>
            <person name="Zhang Z."/>
        </authorList>
    </citation>
    <scope>NUCLEOTIDE SEQUENCE [LARGE SCALE GENOMIC DNA]</scope>
    <source>
        <strain evidence="2 3">PheN6</strain>
    </source>
</reference>
<evidence type="ECO:0000313" key="2">
    <source>
        <dbReference type="EMBL" id="MDC5696597.1"/>
    </source>
</evidence>
<dbReference type="Proteomes" id="UP001150259">
    <property type="component" value="Unassembled WGS sequence"/>
</dbReference>
<keyword evidence="1" id="KW-1133">Transmembrane helix</keyword>
<proteinExistence type="predicted"/>
<organism evidence="2 3">
    <name type="scientific">Intrasporangium calvum</name>
    <dbReference type="NCBI Taxonomy" id="53358"/>
    <lineage>
        <taxon>Bacteria</taxon>
        <taxon>Bacillati</taxon>
        <taxon>Actinomycetota</taxon>
        <taxon>Actinomycetes</taxon>
        <taxon>Micrococcales</taxon>
        <taxon>Intrasporangiaceae</taxon>
        <taxon>Intrasporangium</taxon>
    </lineage>
</organism>
<protein>
    <recommendedName>
        <fullName evidence="4">Integral membrane protein</fullName>
    </recommendedName>
</protein>
<gene>
    <name evidence="2" type="ORF">OO014_04945</name>
</gene>
<keyword evidence="3" id="KW-1185">Reference proteome</keyword>
<name>A0ABT5GEA6_9MICO</name>
<keyword evidence="1" id="KW-0472">Membrane</keyword>